<gene>
    <name evidence="5" type="ORF">SNAT2548_LOCUS12711</name>
</gene>
<evidence type="ECO:0000259" key="4">
    <source>
        <dbReference type="PROSITE" id="PS50918"/>
    </source>
</evidence>
<organism evidence="5 6">
    <name type="scientific">Symbiodinium natans</name>
    <dbReference type="NCBI Taxonomy" id="878477"/>
    <lineage>
        <taxon>Eukaryota</taxon>
        <taxon>Sar</taxon>
        <taxon>Alveolata</taxon>
        <taxon>Dinophyceae</taxon>
        <taxon>Suessiales</taxon>
        <taxon>Symbiodiniaceae</taxon>
        <taxon>Symbiodinium</taxon>
    </lineage>
</organism>
<name>A0A812M0B1_9DINO</name>
<dbReference type="AlphaFoldDB" id="A0A812M0B1"/>
<dbReference type="SMART" id="SM00678">
    <property type="entry name" value="WWE"/>
    <property type="match status" value="1"/>
</dbReference>
<comment type="subcellular location">
    <subcellularLocation>
        <location evidence="1">Nucleus</location>
    </subcellularLocation>
</comment>
<evidence type="ECO:0000313" key="5">
    <source>
        <dbReference type="EMBL" id="CAE7253121.1"/>
    </source>
</evidence>
<dbReference type="OrthoDB" id="6133115at2759"/>
<comment type="caution">
    <text evidence="5">The sequence shown here is derived from an EMBL/GenBank/DDBJ whole genome shotgun (WGS) entry which is preliminary data.</text>
</comment>
<dbReference type="GO" id="GO:1990404">
    <property type="term" value="F:NAD+-protein mono-ADP-ribosyltransferase activity"/>
    <property type="evidence" value="ECO:0007669"/>
    <property type="project" value="TreeGrafter"/>
</dbReference>
<dbReference type="GO" id="GO:0005634">
    <property type="term" value="C:nucleus"/>
    <property type="evidence" value="ECO:0007669"/>
    <property type="project" value="UniProtKB-SubCell"/>
</dbReference>
<feature type="domain" description="WWE" evidence="4">
    <location>
        <begin position="109"/>
        <end position="187"/>
    </location>
</feature>
<feature type="domain" description="WWE" evidence="4">
    <location>
        <begin position="199"/>
        <end position="275"/>
    </location>
</feature>
<evidence type="ECO:0000256" key="2">
    <source>
        <dbReference type="ARBA" id="ARBA00023242"/>
    </source>
</evidence>
<comment type="similarity">
    <text evidence="3">Belongs to the ARTD/PARP family.</text>
</comment>
<dbReference type="EMBL" id="CAJNDS010001236">
    <property type="protein sequence ID" value="CAE7253121.1"/>
    <property type="molecule type" value="Genomic_DNA"/>
</dbReference>
<evidence type="ECO:0000256" key="3">
    <source>
        <dbReference type="ARBA" id="ARBA00024347"/>
    </source>
</evidence>
<evidence type="ECO:0000256" key="1">
    <source>
        <dbReference type="ARBA" id="ARBA00004123"/>
    </source>
</evidence>
<keyword evidence="2" id="KW-0539">Nucleus</keyword>
<dbReference type="GO" id="GO:0008270">
    <property type="term" value="F:zinc ion binding"/>
    <property type="evidence" value="ECO:0007669"/>
    <property type="project" value="InterPro"/>
</dbReference>
<sequence>MDTQSHRLRRLALARGLRASPAEAAAAGAVEMATAILGEVTQMKKTKAAAAAGDEDPIHAMLELGVFLLASLVKDARSATLPKLGGADFQEAARHVWDNKQDHPQIIAALCYVLQALSLKLTKWQVQLSDGGEWSDLAAEQQLALRKATEKGEKVVHFRARGFPYEIDLKEMTQKNLKTGTSRTIQEVEVSIGALAGDAGGEEEVEAEKPYKWQVSNGKGGWWDFPEDVDTKLKEARAAGISVVKCTIRGQHYEVDIVNMHQKNCKVGTRREIRTLEL</sequence>
<dbReference type="InterPro" id="IPR037197">
    <property type="entry name" value="WWE_dom_sf"/>
</dbReference>
<dbReference type="GO" id="GO:0003950">
    <property type="term" value="F:NAD+ poly-ADP-ribosyltransferase activity"/>
    <property type="evidence" value="ECO:0007669"/>
    <property type="project" value="TreeGrafter"/>
</dbReference>
<proteinExistence type="inferred from homology"/>
<accession>A0A812M0B1</accession>
<protein>
    <recommendedName>
        <fullName evidence="4">WWE domain-containing protein</fullName>
    </recommendedName>
</protein>
<keyword evidence="6" id="KW-1185">Reference proteome</keyword>
<evidence type="ECO:0000313" key="6">
    <source>
        <dbReference type="Proteomes" id="UP000604046"/>
    </source>
</evidence>
<dbReference type="PANTHER" id="PTHR45740">
    <property type="entry name" value="POLY [ADP-RIBOSE] POLYMERASE"/>
    <property type="match status" value="1"/>
</dbReference>
<dbReference type="Pfam" id="PF02825">
    <property type="entry name" value="WWE"/>
    <property type="match status" value="2"/>
</dbReference>
<reference evidence="5" key="1">
    <citation type="submission" date="2021-02" db="EMBL/GenBank/DDBJ databases">
        <authorList>
            <person name="Dougan E. K."/>
            <person name="Rhodes N."/>
            <person name="Thang M."/>
            <person name="Chan C."/>
        </authorList>
    </citation>
    <scope>NUCLEOTIDE SEQUENCE</scope>
</reference>
<dbReference type="SUPFAM" id="SSF117839">
    <property type="entry name" value="WWE domain"/>
    <property type="match status" value="2"/>
</dbReference>
<dbReference type="PANTHER" id="PTHR45740:SF6">
    <property type="entry name" value="PROTEIN MONO-ADP-RIBOSYLTRANSFERASE PARP12"/>
    <property type="match status" value="1"/>
</dbReference>
<dbReference type="Gene3D" id="3.30.720.50">
    <property type="match status" value="2"/>
</dbReference>
<dbReference type="PROSITE" id="PS50918">
    <property type="entry name" value="WWE"/>
    <property type="match status" value="2"/>
</dbReference>
<dbReference type="InterPro" id="IPR051712">
    <property type="entry name" value="ARTD-AVP"/>
</dbReference>
<dbReference type="InterPro" id="IPR004170">
    <property type="entry name" value="WWE_dom"/>
</dbReference>
<dbReference type="Proteomes" id="UP000604046">
    <property type="component" value="Unassembled WGS sequence"/>
</dbReference>
<dbReference type="InterPro" id="IPR018123">
    <property type="entry name" value="WWE-dom_subgr"/>
</dbReference>